<organism evidence="5 6">
    <name type="scientific">Paraphotobacterium marinum</name>
    <dbReference type="NCBI Taxonomy" id="1755811"/>
    <lineage>
        <taxon>Bacteria</taxon>
        <taxon>Pseudomonadati</taxon>
        <taxon>Pseudomonadota</taxon>
        <taxon>Gammaproteobacteria</taxon>
        <taxon>Vibrionales</taxon>
        <taxon>Vibrionaceae</taxon>
        <taxon>Paraphotobacterium</taxon>
    </lineage>
</organism>
<gene>
    <name evidence="5" type="ORF">CF386_09770</name>
</gene>
<dbReference type="InterPro" id="IPR018060">
    <property type="entry name" value="HTH_AraC"/>
</dbReference>
<dbReference type="KEGG" id="pmai:CF386_09770"/>
<feature type="domain" description="HTH araC/xylS-type" evidence="4">
    <location>
        <begin position="158"/>
        <end position="255"/>
    </location>
</feature>
<accession>A0A220VGB7</accession>
<dbReference type="SMART" id="SM00342">
    <property type="entry name" value="HTH_ARAC"/>
    <property type="match status" value="1"/>
</dbReference>
<keyword evidence="1" id="KW-0805">Transcription regulation</keyword>
<evidence type="ECO:0000313" key="6">
    <source>
        <dbReference type="Proteomes" id="UP000242175"/>
    </source>
</evidence>
<evidence type="ECO:0000313" key="5">
    <source>
        <dbReference type="EMBL" id="ASK79341.1"/>
    </source>
</evidence>
<keyword evidence="3" id="KW-0804">Transcription</keyword>
<name>A0A220VGB7_9GAMM</name>
<dbReference type="RefSeq" id="WP_089074249.1">
    <property type="nucleotide sequence ID" value="NZ_CBCSAM010000002.1"/>
</dbReference>
<dbReference type="SUPFAM" id="SSF46689">
    <property type="entry name" value="Homeodomain-like"/>
    <property type="match status" value="1"/>
</dbReference>
<dbReference type="GO" id="GO:0000976">
    <property type="term" value="F:transcription cis-regulatory region binding"/>
    <property type="evidence" value="ECO:0007669"/>
    <property type="project" value="TreeGrafter"/>
</dbReference>
<sequence>MSGIIKLNYYNGNRPQNLRNVPVIYPSIFWIEKGNKQLQWQNDWIHFNSHNWLLANGNKSLTFINNPHKTQFFSTQLSFLIRPSDELIQRSQENQKEGLTPEYRIDKTAKYLWQSIITMPQNIEPNVQTHIVQALFEHLMNQGFLHQLFSMRNLSWRDKLTQYFNDAPKANHTIESVCAHFGLSKSTLIRRLKDENTQFRDVLAELRMGYALSLLQTKPYSQIELAHLCGYKSEARFAQRFQHQFGLSLKQYQKTFESY</sequence>
<dbReference type="PANTHER" id="PTHR47894">
    <property type="entry name" value="HTH-TYPE TRANSCRIPTIONAL REGULATOR GADX"/>
    <property type="match status" value="1"/>
</dbReference>
<evidence type="ECO:0000256" key="2">
    <source>
        <dbReference type="ARBA" id="ARBA00023125"/>
    </source>
</evidence>
<dbReference type="Gene3D" id="1.10.10.60">
    <property type="entry name" value="Homeodomain-like"/>
    <property type="match status" value="1"/>
</dbReference>
<reference evidence="5 6" key="1">
    <citation type="journal article" date="2016" name="Int. J. Syst. Evol. Microbiol.">
        <title>Paraphotobacterium marinum gen. nov., sp. nov., a member of the family Vibrionaceae, isolated from surface seawater.</title>
        <authorList>
            <person name="Huang Z."/>
            <person name="Dong C."/>
            <person name="Shao Z."/>
        </authorList>
    </citation>
    <scope>NUCLEOTIDE SEQUENCE [LARGE SCALE GENOMIC DNA]</scope>
    <source>
        <strain evidence="5 6">NSCS20N07D</strain>
    </source>
</reference>
<dbReference type="EMBL" id="CP022356">
    <property type="protein sequence ID" value="ASK79341.1"/>
    <property type="molecule type" value="Genomic_DNA"/>
</dbReference>
<dbReference type="AlphaFoldDB" id="A0A220VGB7"/>
<dbReference type="GO" id="GO:0005829">
    <property type="term" value="C:cytosol"/>
    <property type="evidence" value="ECO:0007669"/>
    <property type="project" value="TreeGrafter"/>
</dbReference>
<protein>
    <submittedName>
        <fullName evidence="5">AraC family transcriptional regulator</fullName>
    </submittedName>
</protein>
<dbReference type="Proteomes" id="UP000242175">
    <property type="component" value="Chromosome small"/>
</dbReference>
<evidence type="ECO:0000256" key="3">
    <source>
        <dbReference type="ARBA" id="ARBA00023163"/>
    </source>
</evidence>
<dbReference type="GO" id="GO:0003700">
    <property type="term" value="F:DNA-binding transcription factor activity"/>
    <property type="evidence" value="ECO:0007669"/>
    <property type="project" value="InterPro"/>
</dbReference>
<dbReference type="Pfam" id="PF12833">
    <property type="entry name" value="HTH_18"/>
    <property type="match status" value="1"/>
</dbReference>
<dbReference type="OrthoDB" id="9783876at2"/>
<keyword evidence="6" id="KW-1185">Reference proteome</keyword>
<evidence type="ECO:0000256" key="1">
    <source>
        <dbReference type="ARBA" id="ARBA00023015"/>
    </source>
</evidence>
<evidence type="ECO:0000259" key="4">
    <source>
        <dbReference type="PROSITE" id="PS01124"/>
    </source>
</evidence>
<dbReference type="PROSITE" id="PS01124">
    <property type="entry name" value="HTH_ARAC_FAMILY_2"/>
    <property type="match status" value="1"/>
</dbReference>
<dbReference type="InterPro" id="IPR009057">
    <property type="entry name" value="Homeodomain-like_sf"/>
</dbReference>
<keyword evidence="2" id="KW-0238">DNA-binding</keyword>
<dbReference type="PANTHER" id="PTHR47894:SF4">
    <property type="entry name" value="HTH-TYPE TRANSCRIPTIONAL REGULATOR GADX"/>
    <property type="match status" value="1"/>
</dbReference>
<proteinExistence type="predicted"/>